<evidence type="ECO:0000259" key="8">
    <source>
        <dbReference type="Pfam" id="PF03561"/>
    </source>
</evidence>
<evidence type="ECO:0000256" key="7">
    <source>
        <dbReference type="ARBA" id="ARBA00060607"/>
    </source>
</evidence>
<evidence type="ECO:0000256" key="1">
    <source>
        <dbReference type="ARBA" id="ARBA00001314"/>
    </source>
</evidence>
<dbReference type="HAMAP" id="MF_00813">
    <property type="entry name" value="Allantoicase"/>
    <property type="match status" value="1"/>
</dbReference>
<evidence type="ECO:0000256" key="5">
    <source>
        <dbReference type="ARBA" id="ARBA00022801"/>
    </source>
</evidence>
<sequence>MTESFVLTTESEFSKALTEKKAVDVVSNQLGGQIVSVSDEWFAAAENLIKPSTPIRDATKFTYKGAWYDGWETRRHNELDYDCVIIKFGVHAATIVGAEIDTAYFNGNHAPAISVEALYSEEVVSSAPAIEEDDPRWKEVIHKVECGPSQRHFLLRETATASGDKKFNFVKLKMYPDGGIARFRLFGKVQKPDNPSEDICDLAFVGNGGVISSYSDQHFGSTNNLILPGRGHDMSDGWETKRSRTPGHIDWVIVELGSVSSFIEKIIVDTAHYRGNFPQYISVHGIKHDGKTELTAETEGWNELVGKCRTSADKEHVYDINNNMNISHVKLTIFPDGGVKRIRVWGY</sequence>
<dbReference type="FunFam" id="2.60.120.260:FF:000078">
    <property type="entry name" value="DAL2p Allantoicase"/>
    <property type="match status" value="1"/>
</dbReference>
<dbReference type="FunFam" id="2.60.120.260:FF:000059">
    <property type="entry name" value="Probable allantoicase"/>
    <property type="match status" value="1"/>
</dbReference>
<dbReference type="PANTHER" id="PTHR12045">
    <property type="entry name" value="ALLANTOICASE"/>
    <property type="match status" value="1"/>
</dbReference>
<feature type="domain" description="Allantoicase" evidence="8">
    <location>
        <begin position="31"/>
        <end position="189"/>
    </location>
</feature>
<dbReference type="AlphaFoldDB" id="A0AAV5S4C0"/>
<comment type="catalytic activity">
    <reaction evidence="1">
        <text>allantoate + H2O = (S)-ureidoglycolate + urea</text>
        <dbReference type="Rhea" id="RHEA:11016"/>
        <dbReference type="ChEBI" id="CHEBI:15377"/>
        <dbReference type="ChEBI" id="CHEBI:16199"/>
        <dbReference type="ChEBI" id="CHEBI:17536"/>
        <dbReference type="ChEBI" id="CHEBI:57296"/>
        <dbReference type="EC" id="3.5.3.4"/>
    </reaction>
</comment>
<keyword evidence="5" id="KW-0378">Hydrolase</keyword>
<evidence type="ECO:0000256" key="3">
    <source>
        <dbReference type="ARBA" id="ARBA00012170"/>
    </source>
</evidence>
<evidence type="ECO:0000256" key="4">
    <source>
        <dbReference type="ARBA" id="ARBA00022631"/>
    </source>
</evidence>
<evidence type="ECO:0000256" key="2">
    <source>
        <dbReference type="ARBA" id="ARBA00009242"/>
    </source>
</evidence>
<dbReference type="InterPro" id="IPR015908">
    <property type="entry name" value="Allantoicase_dom"/>
</dbReference>
<dbReference type="GO" id="GO:0006144">
    <property type="term" value="P:purine nucleobase metabolic process"/>
    <property type="evidence" value="ECO:0007669"/>
    <property type="project" value="UniProtKB-KW"/>
</dbReference>
<dbReference type="GO" id="GO:0004037">
    <property type="term" value="F:allantoicase activity"/>
    <property type="evidence" value="ECO:0007669"/>
    <property type="project" value="UniProtKB-EC"/>
</dbReference>
<feature type="domain" description="Allantoicase" evidence="8">
    <location>
        <begin position="208"/>
        <end position="346"/>
    </location>
</feature>
<name>A0AAV5S4C0_MAUHU</name>
<evidence type="ECO:0000313" key="10">
    <source>
        <dbReference type="Proteomes" id="UP001377567"/>
    </source>
</evidence>
<reference evidence="9 10" key="1">
    <citation type="journal article" date="2023" name="Elife">
        <title>Identification of key yeast species and microbe-microbe interactions impacting larval growth of Drosophila in the wild.</title>
        <authorList>
            <person name="Mure A."/>
            <person name="Sugiura Y."/>
            <person name="Maeda R."/>
            <person name="Honda K."/>
            <person name="Sakurai N."/>
            <person name="Takahashi Y."/>
            <person name="Watada M."/>
            <person name="Katoh T."/>
            <person name="Gotoh A."/>
            <person name="Gotoh Y."/>
            <person name="Taniguchi I."/>
            <person name="Nakamura K."/>
            <person name="Hayashi T."/>
            <person name="Katayama T."/>
            <person name="Uemura T."/>
            <person name="Hattori Y."/>
        </authorList>
    </citation>
    <scope>NUCLEOTIDE SEQUENCE [LARGE SCALE GENOMIC DNA]</scope>
    <source>
        <strain evidence="9 10">KH-74</strain>
    </source>
</reference>
<dbReference type="InterPro" id="IPR005164">
    <property type="entry name" value="Allantoicase"/>
</dbReference>
<comment type="similarity">
    <text evidence="2">Belongs to the allantoicase family.</text>
</comment>
<comment type="pathway">
    <text evidence="7">Nitrogen metabolism; (S)-allantoin degradation; (S)-ureidoglycolate from allantoate (aminidohydrolase route): step 1/1.</text>
</comment>
<dbReference type="GO" id="GO:0000256">
    <property type="term" value="P:allantoin catabolic process"/>
    <property type="evidence" value="ECO:0007669"/>
    <property type="project" value="InterPro"/>
</dbReference>
<organism evidence="9 10">
    <name type="scientific">Maudiozyma humilis</name>
    <name type="common">Sour dough yeast</name>
    <name type="synonym">Kazachstania humilis</name>
    <dbReference type="NCBI Taxonomy" id="51915"/>
    <lineage>
        <taxon>Eukaryota</taxon>
        <taxon>Fungi</taxon>
        <taxon>Dikarya</taxon>
        <taxon>Ascomycota</taxon>
        <taxon>Saccharomycotina</taxon>
        <taxon>Saccharomycetes</taxon>
        <taxon>Saccharomycetales</taxon>
        <taxon>Saccharomycetaceae</taxon>
        <taxon>Maudiozyma</taxon>
    </lineage>
</organism>
<keyword evidence="10" id="KW-1185">Reference proteome</keyword>
<comment type="function">
    <text evidence="6">Utilization of purines as secondary nitrogen sources, when primary sources are limiting.</text>
</comment>
<dbReference type="Pfam" id="PF03561">
    <property type="entry name" value="Allantoicase"/>
    <property type="match status" value="2"/>
</dbReference>
<gene>
    <name evidence="9" type="ORF">DAKH74_042980</name>
</gene>
<dbReference type="NCBIfam" id="TIGR02961">
    <property type="entry name" value="allantoicase"/>
    <property type="match status" value="1"/>
</dbReference>
<dbReference type="Gene3D" id="2.60.120.260">
    <property type="entry name" value="Galactose-binding domain-like"/>
    <property type="match status" value="2"/>
</dbReference>
<protein>
    <recommendedName>
        <fullName evidence="3">allantoicase</fullName>
        <ecNumber evidence="3">3.5.3.4</ecNumber>
    </recommendedName>
</protein>
<accession>A0AAV5S4C0</accession>
<dbReference type="PIRSF" id="PIRSF016516">
    <property type="entry name" value="Allantoicase"/>
    <property type="match status" value="1"/>
</dbReference>
<evidence type="ECO:0000256" key="6">
    <source>
        <dbReference type="ARBA" id="ARBA00056910"/>
    </source>
</evidence>
<dbReference type="PANTHER" id="PTHR12045:SF3">
    <property type="entry name" value="INACTIVE ALLANTOICASE-RELATED"/>
    <property type="match status" value="1"/>
</dbReference>
<comment type="caution">
    <text evidence="9">The sequence shown here is derived from an EMBL/GenBank/DDBJ whole genome shotgun (WGS) entry which is preliminary data.</text>
</comment>
<dbReference type="SUPFAM" id="SSF49785">
    <property type="entry name" value="Galactose-binding domain-like"/>
    <property type="match status" value="2"/>
</dbReference>
<proteinExistence type="inferred from homology"/>
<dbReference type="EC" id="3.5.3.4" evidence="3"/>
<dbReference type="InterPro" id="IPR008979">
    <property type="entry name" value="Galactose-bd-like_sf"/>
</dbReference>
<dbReference type="EMBL" id="BTGD01000013">
    <property type="protein sequence ID" value="GMM57682.1"/>
    <property type="molecule type" value="Genomic_DNA"/>
</dbReference>
<dbReference type="Proteomes" id="UP001377567">
    <property type="component" value="Unassembled WGS sequence"/>
</dbReference>
<keyword evidence="4" id="KW-0659">Purine metabolism</keyword>
<evidence type="ECO:0000313" key="9">
    <source>
        <dbReference type="EMBL" id="GMM57682.1"/>
    </source>
</evidence>